<evidence type="ECO:0000313" key="2">
    <source>
        <dbReference type="Proteomes" id="UP001642360"/>
    </source>
</evidence>
<organism evidence="1 2">
    <name type="scientific">Ilex paraguariensis</name>
    <name type="common">yerba mate</name>
    <dbReference type="NCBI Taxonomy" id="185542"/>
    <lineage>
        <taxon>Eukaryota</taxon>
        <taxon>Viridiplantae</taxon>
        <taxon>Streptophyta</taxon>
        <taxon>Embryophyta</taxon>
        <taxon>Tracheophyta</taxon>
        <taxon>Spermatophyta</taxon>
        <taxon>Magnoliopsida</taxon>
        <taxon>eudicotyledons</taxon>
        <taxon>Gunneridae</taxon>
        <taxon>Pentapetalae</taxon>
        <taxon>asterids</taxon>
        <taxon>campanulids</taxon>
        <taxon>Aquifoliales</taxon>
        <taxon>Aquifoliaceae</taxon>
        <taxon>Ilex</taxon>
    </lineage>
</organism>
<dbReference type="Proteomes" id="UP001642360">
    <property type="component" value="Unassembled WGS sequence"/>
</dbReference>
<proteinExistence type="predicted"/>
<accession>A0ABC8R0E3</accession>
<protein>
    <submittedName>
        <fullName evidence="1">Uncharacterized protein</fullName>
    </submittedName>
</protein>
<comment type="caution">
    <text evidence="1">The sequence shown here is derived from an EMBL/GenBank/DDBJ whole genome shotgun (WGS) entry which is preliminary data.</text>
</comment>
<keyword evidence="2" id="KW-1185">Reference proteome</keyword>
<dbReference type="EMBL" id="CAUOFW020000734">
    <property type="protein sequence ID" value="CAK9136078.1"/>
    <property type="molecule type" value="Genomic_DNA"/>
</dbReference>
<evidence type="ECO:0000313" key="1">
    <source>
        <dbReference type="EMBL" id="CAK9136078.1"/>
    </source>
</evidence>
<name>A0ABC8R0E3_9AQUA</name>
<dbReference type="AlphaFoldDB" id="A0ABC8R0E3"/>
<sequence>MKILITTITTIITLKVINLKKAYNLELCFQHDHATSRFFVTKLVRSPFHCSLQLFCIILHVASFHRLCYKKRHGAPHDQLKMEINFSESSIKLSSSTLPI</sequence>
<gene>
    <name evidence="1" type="ORF">ILEXP_LOCUS3052</name>
</gene>
<reference evidence="1 2" key="1">
    <citation type="submission" date="2024-02" db="EMBL/GenBank/DDBJ databases">
        <authorList>
            <person name="Vignale AGUSTIN F."/>
            <person name="Sosa J E."/>
            <person name="Modenutti C."/>
        </authorList>
    </citation>
    <scope>NUCLEOTIDE SEQUENCE [LARGE SCALE GENOMIC DNA]</scope>
</reference>